<dbReference type="EMBL" id="QMPZ01000184">
    <property type="protein sequence ID" value="RLE07235.1"/>
    <property type="molecule type" value="Genomic_DNA"/>
</dbReference>
<dbReference type="PANTHER" id="PTHR30465:SF43">
    <property type="entry name" value="OLIGOPEPTIDE ABC TRANSPORTER, PERMEASE PROTEIN"/>
    <property type="match status" value="1"/>
</dbReference>
<feature type="domain" description="ABC transmembrane type-1" evidence="8">
    <location>
        <begin position="102"/>
        <end position="318"/>
    </location>
</feature>
<evidence type="ECO:0000256" key="3">
    <source>
        <dbReference type="ARBA" id="ARBA00022475"/>
    </source>
</evidence>
<evidence type="ECO:0000313" key="10">
    <source>
        <dbReference type="Proteomes" id="UP000279422"/>
    </source>
</evidence>
<evidence type="ECO:0000256" key="6">
    <source>
        <dbReference type="ARBA" id="ARBA00023136"/>
    </source>
</evidence>
<evidence type="ECO:0000313" key="9">
    <source>
        <dbReference type="EMBL" id="RLE07235.1"/>
    </source>
</evidence>
<dbReference type="AlphaFoldDB" id="A0A497E1F5"/>
<reference evidence="9 10" key="1">
    <citation type="submission" date="2018-06" db="EMBL/GenBank/DDBJ databases">
        <title>Extensive metabolic versatility and redundancy in microbially diverse, dynamic hydrothermal sediments.</title>
        <authorList>
            <person name="Dombrowski N."/>
            <person name="Teske A."/>
            <person name="Baker B.J."/>
        </authorList>
    </citation>
    <scope>NUCLEOTIDE SEQUENCE [LARGE SCALE GENOMIC DNA]</scope>
    <source>
        <strain evidence="9">B47_G16</strain>
    </source>
</reference>
<organism evidence="9 10">
    <name type="scientific">Aerophobetes bacterium</name>
    <dbReference type="NCBI Taxonomy" id="2030807"/>
    <lineage>
        <taxon>Bacteria</taxon>
        <taxon>Candidatus Aerophobota</taxon>
    </lineage>
</organism>
<dbReference type="Pfam" id="PF19300">
    <property type="entry name" value="BPD_transp_1_N"/>
    <property type="match status" value="1"/>
</dbReference>
<accession>A0A497E1F5</accession>
<feature type="transmembrane region" description="Helical" evidence="7">
    <location>
        <begin position="195"/>
        <end position="214"/>
    </location>
</feature>
<proteinExistence type="inferred from homology"/>
<dbReference type="GO" id="GO:0055085">
    <property type="term" value="P:transmembrane transport"/>
    <property type="evidence" value="ECO:0007669"/>
    <property type="project" value="InterPro"/>
</dbReference>
<keyword evidence="6 7" id="KW-0472">Membrane</keyword>
<gene>
    <name evidence="9" type="ORF">DRJ00_08500</name>
</gene>
<dbReference type="PANTHER" id="PTHR30465">
    <property type="entry name" value="INNER MEMBRANE ABC TRANSPORTER"/>
    <property type="match status" value="1"/>
</dbReference>
<comment type="similarity">
    <text evidence="7">Belongs to the binding-protein-dependent transport system permease family.</text>
</comment>
<feature type="transmembrane region" description="Helical" evidence="7">
    <location>
        <begin position="9"/>
        <end position="27"/>
    </location>
</feature>
<name>A0A497E1F5_UNCAE</name>
<dbReference type="InterPro" id="IPR045621">
    <property type="entry name" value="BPD_transp_1_N"/>
</dbReference>
<evidence type="ECO:0000256" key="7">
    <source>
        <dbReference type="RuleBase" id="RU363032"/>
    </source>
</evidence>
<dbReference type="SUPFAM" id="SSF161098">
    <property type="entry name" value="MetI-like"/>
    <property type="match status" value="1"/>
</dbReference>
<feature type="transmembrane region" description="Helical" evidence="7">
    <location>
        <begin position="102"/>
        <end position="126"/>
    </location>
</feature>
<dbReference type="InterPro" id="IPR035906">
    <property type="entry name" value="MetI-like_sf"/>
</dbReference>
<feature type="transmembrane region" description="Helical" evidence="7">
    <location>
        <begin position="138"/>
        <end position="163"/>
    </location>
</feature>
<dbReference type="PROSITE" id="PS50928">
    <property type="entry name" value="ABC_TM1"/>
    <property type="match status" value="1"/>
</dbReference>
<keyword evidence="5 7" id="KW-1133">Transmembrane helix</keyword>
<feature type="transmembrane region" description="Helical" evidence="7">
    <location>
        <begin position="295"/>
        <end position="321"/>
    </location>
</feature>
<comment type="caution">
    <text evidence="9">The sequence shown here is derived from an EMBL/GenBank/DDBJ whole genome shotgun (WGS) entry which is preliminary data.</text>
</comment>
<dbReference type="Pfam" id="PF00528">
    <property type="entry name" value="BPD_transp_1"/>
    <property type="match status" value="1"/>
</dbReference>
<evidence type="ECO:0000256" key="1">
    <source>
        <dbReference type="ARBA" id="ARBA00004651"/>
    </source>
</evidence>
<dbReference type="InterPro" id="IPR000515">
    <property type="entry name" value="MetI-like"/>
</dbReference>
<sequence>MLSYVIRRVILLIPLLFILSIISFIIIELPPGDFLTMHILQLEQSGTKVSEAEIARLTQQYGLDKPMYVRYFMWIWNIIRYGDFGRSFQWDKPVSEVLGERIALTMVISIFTLIFTWIVAIPIGIYSATHQYSLFDHIFTFLGFIGLATPNFLLALVLMWLSFTYLHIPVTGLFSPEYMDAAWSIAKVADMFKHVWVAVIVVGTAGTAGIIRVMRGCLLDELRKQYVITARAKGLAERKLLFKYPVRIAINPLISTIGWLLPQIVSGMAITAIVLNLPTTGPILLRALMYQDMYLAGSFVMILSALTVIGSLISDILLAWLDPRIRYKGVSE</sequence>
<evidence type="ECO:0000259" key="8">
    <source>
        <dbReference type="PROSITE" id="PS50928"/>
    </source>
</evidence>
<evidence type="ECO:0000256" key="5">
    <source>
        <dbReference type="ARBA" id="ARBA00022989"/>
    </source>
</evidence>
<keyword evidence="4 7" id="KW-0812">Transmembrane</keyword>
<dbReference type="Proteomes" id="UP000279422">
    <property type="component" value="Unassembled WGS sequence"/>
</dbReference>
<evidence type="ECO:0000256" key="2">
    <source>
        <dbReference type="ARBA" id="ARBA00022448"/>
    </source>
</evidence>
<dbReference type="GO" id="GO:0005886">
    <property type="term" value="C:plasma membrane"/>
    <property type="evidence" value="ECO:0007669"/>
    <property type="project" value="UniProtKB-SubCell"/>
</dbReference>
<keyword evidence="2 7" id="KW-0813">Transport</keyword>
<dbReference type="Gene3D" id="1.10.3720.10">
    <property type="entry name" value="MetI-like"/>
    <property type="match status" value="1"/>
</dbReference>
<protein>
    <submittedName>
        <fullName evidence="9">ABC transporter permease</fullName>
    </submittedName>
</protein>
<evidence type="ECO:0000256" key="4">
    <source>
        <dbReference type="ARBA" id="ARBA00022692"/>
    </source>
</evidence>
<comment type="subcellular location">
    <subcellularLocation>
        <location evidence="1 7">Cell membrane</location>
        <topology evidence="1 7">Multi-pass membrane protein</topology>
    </subcellularLocation>
</comment>
<keyword evidence="3" id="KW-1003">Cell membrane</keyword>
<feature type="transmembrane region" description="Helical" evidence="7">
    <location>
        <begin position="248"/>
        <end position="275"/>
    </location>
</feature>